<dbReference type="AlphaFoldDB" id="A0A382RRM3"/>
<feature type="non-terminal residue" evidence="2">
    <location>
        <position position="293"/>
    </location>
</feature>
<dbReference type="InterPro" id="IPR002822">
    <property type="entry name" value="Ni_insertion"/>
</dbReference>
<dbReference type="PANTHER" id="PTHR36566">
    <property type="entry name" value="NICKEL INSERTION PROTEIN-RELATED"/>
    <property type="match status" value="1"/>
</dbReference>
<dbReference type="Pfam" id="PF01969">
    <property type="entry name" value="Ni_insertion"/>
    <property type="match status" value="1"/>
</dbReference>
<evidence type="ECO:0000256" key="1">
    <source>
        <dbReference type="ARBA" id="ARBA00022596"/>
    </source>
</evidence>
<protein>
    <recommendedName>
        <fullName evidence="3">LarC family nickel insertion protein</fullName>
    </recommendedName>
</protein>
<organism evidence="2">
    <name type="scientific">marine metagenome</name>
    <dbReference type="NCBI Taxonomy" id="408172"/>
    <lineage>
        <taxon>unclassified sequences</taxon>
        <taxon>metagenomes</taxon>
        <taxon>ecological metagenomes</taxon>
    </lineage>
</organism>
<accession>A0A382RRM3</accession>
<sequence length="293" mass="32184">MPLKNPVEASIPVTSLHLDALGGISGDMFASAFLDVHPELMMDIRNAVEKMELENHVECDANAHGDGVLNGTRFLVRDEFPKASYHTPWMDLRRRISDAGLEEGILQNTLGIFEMLAEAEAIVHGIAPESVVFHEVGSVDSIVDILAASVIIHAHPNVQWFLGSLPLGRGEVQTDHGKMPLPAPAVMELLKGFEFQDDGEMGERVTPTGAAILRFLSERKGLSQNPDGIQRNLITSGLGFGTRKLKSKSNVLRVTFFGARGQSFSEEKLWVIRFEVDDQSPEDLAIGLEHLRN</sequence>
<dbReference type="EMBL" id="UINC01123690">
    <property type="protein sequence ID" value="SVD00333.1"/>
    <property type="molecule type" value="Genomic_DNA"/>
</dbReference>
<reference evidence="2" key="1">
    <citation type="submission" date="2018-05" db="EMBL/GenBank/DDBJ databases">
        <authorList>
            <person name="Lanie J.A."/>
            <person name="Ng W.-L."/>
            <person name="Kazmierczak K.M."/>
            <person name="Andrzejewski T.M."/>
            <person name="Davidsen T.M."/>
            <person name="Wayne K.J."/>
            <person name="Tettelin H."/>
            <person name="Glass J.I."/>
            <person name="Rusch D."/>
            <person name="Podicherti R."/>
            <person name="Tsui H.-C.T."/>
            <person name="Winkler M.E."/>
        </authorList>
    </citation>
    <scope>NUCLEOTIDE SEQUENCE</scope>
</reference>
<gene>
    <name evidence="2" type="ORF">METZ01_LOCUS353187</name>
</gene>
<name>A0A382RRM3_9ZZZZ</name>
<evidence type="ECO:0008006" key="3">
    <source>
        <dbReference type="Google" id="ProtNLM"/>
    </source>
</evidence>
<dbReference type="PANTHER" id="PTHR36566:SF1">
    <property type="entry name" value="PYRIDINIUM-3,5-BISTHIOCARBOXYLIC ACID MONONUCLEOTIDE NICKEL INSERTION PROTEIN"/>
    <property type="match status" value="1"/>
</dbReference>
<proteinExistence type="predicted"/>
<keyword evidence="1" id="KW-0533">Nickel</keyword>
<evidence type="ECO:0000313" key="2">
    <source>
        <dbReference type="EMBL" id="SVD00333.1"/>
    </source>
</evidence>